<comment type="similarity">
    <text evidence="1">Belongs to the AHA1 family.</text>
</comment>
<gene>
    <name evidence="3" type="ORF">METH_04405</name>
</gene>
<name>V9VT51_9RHOB</name>
<accession>V9VT51</accession>
<dbReference type="STRING" id="999552.METH_04405"/>
<protein>
    <submittedName>
        <fullName evidence="3">ATPase</fullName>
    </submittedName>
</protein>
<sequence>MKPDLRFDFIADMQKSTLTVRREFDAGRQLVWDCYTKAELLDKWYAPKPLTTKTQSMDFRDGGHWHFAMIDPEGTHYWSRTDYETITPIEAYTAYDGFTDETGVVNPDMPRSHIHQAFTDLDGRTMVEMLVSYNSPEDLQKVIDMGMESGLASTLERLDELLVSLAGEAA</sequence>
<dbReference type="KEGG" id="lmd:METH_04405"/>
<dbReference type="InterPro" id="IPR013538">
    <property type="entry name" value="ASHA1/2-like_C"/>
</dbReference>
<dbReference type="OrthoDB" id="9805228at2"/>
<feature type="domain" description="Activator of Hsp90 ATPase homologue 1/2-like C-terminal" evidence="2">
    <location>
        <begin position="26"/>
        <end position="162"/>
    </location>
</feature>
<organism evidence="3 4">
    <name type="scientific">Leisingera methylohalidivorans DSM 14336</name>
    <dbReference type="NCBI Taxonomy" id="999552"/>
    <lineage>
        <taxon>Bacteria</taxon>
        <taxon>Pseudomonadati</taxon>
        <taxon>Pseudomonadota</taxon>
        <taxon>Alphaproteobacteria</taxon>
        <taxon>Rhodobacterales</taxon>
        <taxon>Roseobacteraceae</taxon>
        <taxon>Leisingera</taxon>
    </lineage>
</organism>
<evidence type="ECO:0000259" key="2">
    <source>
        <dbReference type="Pfam" id="PF08327"/>
    </source>
</evidence>
<reference evidence="3 4" key="1">
    <citation type="submission" date="2013-09" db="EMBL/GenBank/DDBJ databases">
        <authorList>
            <consortium name="DOE Joint Genome Institute"/>
            <person name="Klenk H.-P."/>
            <person name="Huntemann M."/>
            <person name="Han J."/>
            <person name="Chen A."/>
            <person name="Kyrpides N."/>
            <person name="Mavromatis K."/>
            <person name="Markowitz V."/>
            <person name="Palaniappan K."/>
            <person name="Ivanova N."/>
            <person name="Schaumberg A."/>
            <person name="Pati A."/>
            <person name="Liolios K."/>
            <person name="Nordberg H.P."/>
            <person name="Cantor M.N."/>
            <person name="Hua S.X."/>
            <person name="Woyke T."/>
        </authorList>
    </citation>
    <scope>NUCLEOTIDE SEQUENCE [LARGE SCALE GENOMIC DNA]</scope>
    <source>
        <strain evidence="3 4">DSM 14336</strain>
    </source>
</reference>
<proteinExistence type="inferred from homology"/>
<evidence type="ECO:0000313" key="3">
    <source>
        <dbReference type="EMBL" id="AHD00052.1"/>
    </source>
</evidence>
<dbReference type="Pfam" id="PF08327">
    <property type="entry name" value="AHSA1"/>
    <property type="match status" value="1"/>
</dbReference>
<dbReference type="Gene3D" id="3.30.530.20">
    <property type="match status" value="1"/>
</dbReference>
<dbReference type="HOGENOM" id="CLU_108923_6_0_5"/>
<dbReference type="AlphaFoldDB" id="V9VT51"/>
<evidence type="ECO:0000313" key="4">
    <source>
        <dbReference type="Proteomes" id="UP000018780"/>
    </source>
</evidence>
<dbReference type="EMBL" id="CP006773">
    <property type="protein sequence ID" value="AHD00052.1"/>
    <property type="molecule type" value="Genomic_DNA"/>
</dbReference>
<dbReference type="SUPFAM" id="SSF55961">
    <property type="entry name" value="Bet v1-like"/>
    <property type="match status" value="1"/>
</dbReference>
<dbReference type="InterPro" id="IPR023393">
    <property type="entry name" value="START-like_dom_sf"/>
</dbReference>
<dbReference type="PATRIC" id="fig|999552.6.peg.876"/>
<keyword evidence="4" id="KW-1185">Reference proteome</keyword>
<dbReference type="RefSeq" id="WP_024089172.1">
    <property type="nucleotide sequence ID" value="NC_023135.1"/>
</dbReference>
<dbReference type="Proteomes" id="UP000018780">
    <property type="component" value="Chromosome"/>
</dbReference>
<evidence type="ECO:0000256" key="1">
    <source>
        <dbReference type="ARBA" id="ARBA00006817"/>
    </source>
</evidence>